<feature type="transmembrane region" description="Helical" evidence="8">
    <location>
        <begin position="139"/>
        <end position="160"/>
    </location>
</feature>
<feature type="transmembrane region" description="Helical" evidence="8">
    <location>
        <begin position="66"/>
        <end position="85"/>
    </location>
</feature>
<dbReference type="EMBL" id="JACHFW010000003">
    <property type="protein sequence ID" value="MBB5263910.1"/>
    <property type="molecule type" value="Genomic_DNA"/>
</dbReference>
<evidence type="ECO:0000256" key="1">
    <source>
        <dbReference type="ARBA" id="ARBA00004651"/>
    </source>
</evidence>
<name>A0A7W8H925_9FIRM</name>
<dbReference type="RefSeq" id="WP_183772165.1">
    <property type="nucleotide sequence ID" value="NZ_JACHFW010000003.1"/>
</dbReference>
<keyword evidence="3 8" id="KW-0813">Transport</keyword>
<evidence type="ECO:0000313" key="10">
    <source>
        <dbReference type="EMBL" id="MBB5263910.1"/>
    </source>
</evidence>
<dbReference type="SUPFAM" id="SSF161098">
    <property type="entry name" value="MetI-like"/>
    <property type="match status" value="1"/>
</dbReference>
<protein>
    <submittedName>
        <fullName evidence="10">Spermidine/putrescine transport system permease protein</fullName>
    </submittedName>
</protein>
<keyword evidence="6 8" id="KW-1133">Transmembrane helix</keyword>
<dbReference type="PANTHER" id="PTHR42929">
    <property type="entry name" value="INNER MEMBRANE ABC TRANSPORTER PERMEASE PROTEIN YDCU-RELATED-RELATED"/>
    <property type="match status" value="1"/>
</dbReference>
<proteinExistence type="inferred from homology"/>
<keyword evidence="7 8" id="KW-0472">Membrane</keyword>
<evidence type="ECO:0000256" key="2">
    <source>
        <dbReference type="ARBA" id="ARBA00007069"/>
    </source>
</evidence>
<comment type="subcellular location">
    <subcellularLocation>
        <location evidence="1 8">Cell membrane</location>
        <topology evidence="1 8">Multi-pass membrane protein</topology>
    </subcellularLocation>
</comment>
<comment type="similarity">
    <text evidence="2">Belongs to the binding-protein-dependent transport system permease family. CysTW subfamily.</text>
</comment>
<dbReference type="AlphaFoldDB" id="A0A7W8H925"/>
<evidence type="ECO:0000256" key="5">
    <source>
        <dbReference type="ARBA" id="ARBA00022692"/>
    </source>
</evidence>
<evidence type="ECO:0000256" key="8">
    <source>
        <dbReference type="RuleBase" id="RU363032"/>
    </source>
</evidence>
<evidence type="ECO:0000256" key="4">
    <source>
        <dbReference type="ARBA" id="ARBA00022475"/>
    </source>
</evidence>
<feature type="transmembrane region" description="Helical" evidence="8">
    <location>
        <begin position="237"/>
        <end position="260"/>
    </location>
</feature>
<dbReference type="CDD" id="cd06261">
    <property type="entry name" value="TM_PBP2"/>
    <property type="match status" value="1"/>
</dbReference>
<evidence type="ECO:0000313" key="11">
    <source>
        <dbReference type="Proteomes" id="UP000543642"/>
    </source>
</evidence>
<evidence type="ECO:0000256" key="7">
    <source>
        <dbReference type="ARBA" id="ARBA00023136"/>
    </source>
</evidence>
<dbReference type="Proteomes" id="UP000543642">
    <property type="component" value="Unassembled WGS sequence"/>
</dbReference>
<dbReference type="InterPro" id="IPR035906">
    <property type="entry name" value="MetI-like_sf"/>
</dbReference>
<evidence type="ECO:0000256" key="6">
    <source>
        <dbReference type="ARBA" id="ARBA00022989"/>
    </source>
</evidence>
<dbReference type="Pfam" id="PF00528">
    <property type="entry name" value="BPD_transp_1"/>
    <property type="match status" value="1"/>
</dbReference>
<dbReference type="PROSITE" id="PS50928">
    <property type="entry name" value="ABC_TM1"/>
    <property type="match status" value="1"/>
</dbReference>
<dbReference type="Gene3D" id="1.10.3720.10">
    <property type="entry name" value="MetI-like"/>
    <property type="match status" value="1"/>
</dbReference>
<evidence type="ECO:0000256" key="3">
    <source>
        <dbReference type="ARBA" id="ARBA00022448"/>
    </source>
</evidence>
<dbReference type="PANTHER" id="PTHR42929:SF1">
    <property type="entry name" value="INNER MEMBRANE ABC TRANSPORTER PERMEASE PROTEIN YDCU-RELATED"/>
    <property type="match status" value="1"/>
</dbReference>
<accession>A0A7W8H925</accession>
<keyword evidence="11" id="KW-1185">Reference proteome</keyword>
<feature type="transmembrane region" description="Helical" evidence="8">
    <location>
        <begin position="199"/>
        <end position="217"/>
    </location>
</feature>
<gene>
    <name evidence="10" type="ORF">HNP82_001015</name>
</gene>
<evidence type="ECO:0000259" key="9">
    <source>
        <dbReference type="PROSITE" id="PS50928"/>
    </source>
</evidence>
<reference evidence="10 11" key="1">
    <citation type="submission" date="2020-08" db="EMBL/GenBank/DDBJ databases">
        <title>Genomic Encyclopedia of Type Strains, Phase IV (KMG-IV): sequencing the most valuable type-strain genomes for metagenomic binning, comparative biology and taxonomic classification.</title>
        <authorList>
            <person name="Goeker M."/>
        </authorList>
    </citation>
    <scope>NUCLEOTIDE SEQUENCE [LARGE SCALE GENOMIC DNA]</scope>
    <source>
        <strain evidence="10 11">DSM 106146</strain>
    </source>
</reference>
<feature type="domain" description="ABC transmembrane type-1" evidence="9">
    <location>
        <begin position="60"/>
        <end position="264"/>
    </location>
</feature>
<comment type="caution">
    <text evidence="10">The sequence shown here is derived from an EMBL/GenBank/DDBJ whole genome shotgun (WGS) entry which is preliminary data.</text>
</comment>
<dbReference type="GO" id="GO:0055085">
    <property type="term" value="P:transmembrane transport"/>
    <property type="evidence" value="ECO:0007669"/>
    <property type="project" value="InterPro"/>
</dbReference>
<sequence length="272" mass="30310">MKHFRKLTYPYILWSALMIAVPLILIALYAFTTSGNEVKTLNFTLDNFAKIIEPTYLNVFWKSVKMGVVTTVICLVVGYPLAYIIARCREEVQGLLILGVTIPTWINMLLRTYAWMNLLADHGIVNNILGKLGLGPLSLMYTDFSVILGMVCNFLPFMIIPIHTSLSKMDHSLIEAAYDLGANPVQTFQKIILKMSMPGVLNGCLMVFLMSISTFVIPKLLGGGQYVLIGNLIESQFISVGDWNFGSAISLLLAAVILIFMKVMKKIDTKEN</sequence>
<keyword evidence="4" id="KW-1003">Cell membrane</keyword>
<dbReference type="GO" id="GO:0005886">
    <property type="term" value="C:plasma membrane"/>
    <property type="evidence" value="ECO:0007669"/>
    <property type="project" value="UniProtKB-SubCell"/>
</dbReference>
<feature type="transmembrane region" description="Helical" evidence="8">
    <location>
        <begin position="92"/>
        <end position="110"/>
    </location>
</feature>
<dbReference type="InterPro" id="IPR000515">
    <property type="entry name" value="MetI-like"/>
</dbReference>
<feature type="transmembrane region" description="Helical" evidence="8">
    <location>
        <begin position="12"/>
        <end position="31"/>
    </location>
</feature>
<organism evidence="10 11">
    <name type="scientific">Catenibacillus scindens</name>
    <dbReference type="NCBI Taxonomy" id="673271"/>
    <lineage>
        <taxon>Bacteria</taxon>
        <taxon>Bacillati</taxon>
        <taxon>Bacillota</taxon>
        <taxon>Clostridia</taxon>
        <taxon>Lachnospirales</taxon>
        <taxon>Lachnospiraceae</taxon>
        <taxon>Catenibacillus</taxon>
    </lineage>
</organism>
<keyword evidence="5 8" id="KW-0812">Transmembrane</keyword>